<dbReference type="InterPro" id="IPR058593">
    <property type="entry name" value="ARB_07466-like_C"/>
</dbReference>
<evidence type="ECO:0000313" key="3">
    <source>
        <dbReference type="EMBL" id="OFJ52226.1"/>
    </source>
</evidence>
<feature type="domain" description="ARB-07466-like C-terminal" evidence="2">
    <location>
        <begin position="104"/>
        <end position="206"/>
    </location>
</feature>
<dbReference type="AlphaFoldDB" id="A0A1E8Q1I7"/>
<dbReference type="EMBL" id="MCHX01000045">
    <property type="protein sequence ID" value="OFJ52226.1"/>
    <property type="molecule type" value="Genomic_DNA"/>
</dbReference>
<feature type="chain" id="PRO_5030027020" description="ARB-07466-like C-terminal domain-containing protein" evidence="1">
    <location>
        <begin position="37"/>
        <end position="227"/>
    </location>
</feature>
<evidence type="ECO:0000256" key="1">
    <source>
        <dbReference type="SAM" id="SignalP"/>
    </source>
</evidence>
<dbReference type="Proteomes" id="UP000178953">
    <property type="component" value="Unassembled WGS sequence"/>
</dbReference>
<accession>A0A1E8Q1I7</accession>
<keyword evidence="1" id="KW-0732">Signal</keyword>
<evidence type="ECO:0000313" key="4">
    <source>
        <dbReference type="Proteomes" id="UP000178953"/>
    </source>
</evidence>
<reference evidence="3 4" key="1">
    <citation type="submission" date="2016-09" db="EMBL/GenBank/DDBJ databases">
        <title>genome sequence of Mycobacterium sp. 739 SCH.</title>
        <authorList>
            <person name="Greninger A.L."/>
            <person name="Qin X."/>
            <person name="Jerome K."/>
            <person name="Vora S."/>
            <person name="Quinn K."/>
        </authorList>
    </citation>
    <scope>NUCLEOTIDE SEQUENCE [LARGE SCALE GENOMIC DNA]</scope>
    <source>
        <strain evidence="3 4">SCH</strain>
    </source>
</reference>
<protein>
    <recommendedName>
        <fullName evidence="2">ARB-07466-like C-terminal domain-containing protein</fullName>
    </recommendedName>
</protein>
<dbReference type="Pfam" id="PF26571">
    <property type="entry name" value="VldE"/>
    <property type="match status" value="1"/>
</dbReference>
<sequence length="227" mass="23562">MGRHSLAKPRRRRRWSVAVAAVVVPAVAFLASGATAAAPVPSTATAARVAQDCCAEVVAADGGGAGASVRFLYSPPPGESVVLSAGSASRSGRRTLPPGVAPETGLQIKTILAARAISAVFPEVQAIGGVRADHLKWHPSGLAIDVMIPNWNTAAGRALGNEVVAYTLANKDRFALDHVIWRQVIWSRSGSPHVMGHYGSADADHYTHVHIATEGGGYPTGGEVYFG</sequence>
<dbReference type="OrthoDB" id="2989771at2"/>
<organism evidence="3 4">
    <name type="scientific">Mycolicibacterium grossiae</name>
    <dbReference type="NCBI Taxonomy" id="1552759"/>
    <lineage>
        <taxon>Bacteria</taxon>
        <taxon>Bacillati</taxon>
        <taxon>Actinomycetota</taxon>
        <taxon>Actinomycetes</taxon>
        <taxon>Mycobacteriales</taxon>
        <taxon>Mycobacteriaceae</taxon>
        <taxon>Mycolicibacterium</taxon>
    </lineage>
</organism>
<gene>
    <name evidence="3" type="ORF">BEL07_18625</name>
</gene>
<comment type="caution">
    <text evidence="3">The sequence shown here is derived from an EMBL/GenBank/DDBJ whole genome shotgun (WGS) entry which is preliminary data.</text>
</comment>
<feature type="signal peptide" evidence="1">
    <location>
        <begin position="1"/>
        <end position="36"/>
    </location>
</feature>
<keyword evidence="4" id="KW-1185">Reference proteome</keyword>
<dbReference type="RefSeq" id="WP_070354589.1">
    <property type="nucleotide sequence ID" value="NZ_CP043474.1"/>
</dbReference>
<name>A0A1E8Q1I7_9MYCO</name>
<proteinExistence type="predicted"/>
<evidence type="ECO:0000259" key="2">
    <source>
        <dbReference type="Pfam" id="PF26571"/>
    </source>
</evidence>